<evidence type="ECO:0000313" key="8">
    <source>
        <dbReference type="EMBL" id="BEP29508.1"/>
    </source>
</evidence>
<feature type="transmembrane region" description="Helical" evidence="7">
    <location>
        <begin position="218"/>
        <end position="237"/>
    </location>
</feature>
<dbReference type="Pfam" id="PF01790">
    <property type="entry name" value="LGT"/>
    <property type="match status" value="1"/>
</dbReference>
<dbReference type="KEGG" id="hprf:HLPR_18390"/>
<name>A0AAU9EIU6_9FIRM</name>
<evidence type="ECO:0000256" key="4">
    <source>
        <dbReference type="ARBA" id="ARBA00022692"/>
    </source>
</evidence>
<dbReference type="GO" id="GO:0005886">
    <property type="term" value="C:plasma membrane"/>
    <property type="evidence" value="ECO:0007669"/>
    <property type="project" value="UniProtKB-SubCell"/>
</dbReference>
<dbReference type="PANTHER" id="PTHR30589">
    <property type="entry name" value="PROLIPOPROTEIN DIACYLGLYCERYL TRANSFERASE"/>
    <property type="match status" value="1"/>
</dbReference>
<accession>A0AAU9EIU6</accession>
<keyword evidence="3 7" id="KW-0808">Transferase</keyword>
<comment type="similarity">
    <text evidence="1 7">Belongs to the Lgt family.</text>
</comment>
<keyword evidence="6 7" id="KW-0472">Membrane</keyword>
<feature type="transmembrane region" description="Helical" evidence="7">
    <location>
        <begin position="15"/>
        <end position="33"/>
    </location>
</feature>
<keyword evidence="4 7" id="KW-0812">Transmembrane</keyword>
<evidence type="ECO:0000256" key="1">
    <source>
        <dbReference type="ARBA" id="ARBA00007150"/>
    </source>
</evidence>
<keyword evidence="9" id="KW-1185">Reference proteome</keyword>
<protein>
    <recommendedName>
        <fullName evidence="7">Phosphatidylglycerol--prolipoprotein diacylglyceryl transferase</fullName>
        <ecNumber evidence="7">2.5.1.145</ecNumber>
    </recommendedName>
</protein>
<proteinExistence type="inferred from homology"/>
<dbReference type="GO" id="GO:0042158">
    <property type="term" value="P:lipoprotein biosynthetic process"/>
    <property type="evidence" value="ECO:0007669"/>
    <property type="project" value="UniProtKB-UniRule"/>
</dbReference>
<sequence length="249" mass="28243">MNPVAFNLFGIDVRWYGITMALGMLLGGFLLIHQAKKKNINVDTIYDLLLVVIPSAVVGARLYYVVFNWQYYQGDILKIINTRQGGMAIHGGIIFGVLAGFIFCKIKKLNFWDILDMGALGLILGQAIGRWGNFINQEAHGGPTSLPWGIMVNGIKVHPTFLYESLWDLLVLFVLWKYKGKKKFNGEVFMLYMILYSVGRFLIEGLRTDSLMMGNFRTAQVISALFIVIGLLGIFIFRKYKINKVEEKL</sequence>
<dbReference type="EMBL" id="AP028654">
    <property type="protein sequence ID" value="BEP29508.1"/>
    <property type="molecule type" value="Genomic_DNA"/>
</dbReference>
<reference evidence="8 9" key="1">
    <citation type="submission" date="2023-08" db="EMBL/GenBank/DDBJ databases">
        <title>Helicovermis profunda gen. nov., sp. nov., a novel mesophilic, fermentative bacterium within the Bacillota from a deep-sea hydrothermal vent chimney.</title>
        <authorList>
            <person name="Miyazaki U."/>
            <person name="Mizutani D."/>
            <person name="Hashimoto Y."/>
            <person name="Tame A."/>
            <person name="Sawayama S."/>
            <person name="Miyazaki J."/>
            <person name="Takai K."/>
            <person name="Nakagawa S."/>
        </authorList>
    </citation>
    <scope>NUCLEOTIDE SEQUENCE [LARGE SCALE GENOMIC DNA]</scope>
    <source>
        <strain evidence="8 9">S502</strain>
    </source>
</reference>
<dbReference type="AlphaFoldDB" id="A0AAU9EIU6"/>
<dbReference type="HAMAP" id="MF_01147">
    <property type="entry name" value="Lgt"/>
    <property type="match status" value="1"/>
</dbReference>
<feature type="transmembrane region" description="Helical" evidence="7">
    <location>
        <begin position="45"/>
        <end position="67"/>
    </location>
</feature>
<dbReference type="Proteomes" id="UP001321786">
    <property type="component" value="Chromosome"/>
</dbReference>
<evidence type="ECO:0000256" key="3">
    <source>
        <dbReference type="ARBA" id="ARBA00022679"/>
    </source>
</evidence>
<comment type="catalytic activity">
    <reaction evidence="7">
        <text>L-cysteinyl-[prolipoprotein] + a 1,2-diacyl-sn-glycero-3-phospho-(1'-sn-glycerol) = an S-1,2-diacyl-sn-glyceryl-L-cysteinyl-[prolipoprotein] + sn-glycerol 1-phosphate + H(+)</text>
        <dbReference type="Rhea" id="RHEA:56712"/>
        <dbReference type="Rhea" id="RHEA-COMP:14679"/>
        <dbReference type="Rhea" id="RHEA-COMP:14680"/>
        <dbReference type="ChEBI" id="CHEBI:15378"/>
        <dbReference type="ChEBI" id="CHEBI:29950"/>
        <dbReference type="ChEBI" id="CHEBI:57685"/>
        <dbReference type="ChEBI" id="CHEBI:64716"/>
        <dbReference type="ChEBI" id="CHEBI:140658"/>
        <dbReference type="EC" id="2.5.1.145"/>
    </reaction>
</comment>
<dbReference type="GO" id="GO:0008961">
    <property type="term" value="F:phosphatidylglycerol-prolipoprotein diacylglyceryl transferase activity"/>
    <property type="evidence" value="ECO:0007669"/>
    <property type="project" value="UniProtKB-UniRule"/>
</dbReference>
<dbReference type="RefSeq" id="WP_338535137.1">
    <property type="nucleotide sequence ID" value="NZ_AP028654.1"/>
</dbReference>
<feature type="transmembrane region" description="Helical" evidence="7">
    <location>
        <begin position="87"/>
        <end position="104"/>
    </location>
</feature>
<dbReference type="EC" id="2.5.1.145" evidence="7"/>
<organism evidence="8 9">
    <name type="scientific">Helicovermis profundi</name>
    <dbReference type="NCBI Taxonomy" id="3065157"/>
    <lineage>
        <taxon>Bacteria</taxon>
        <taxon>Bacillati</taxon>
        <taxon>Bacillota</taxon>
        <taxon>Clostridia</taxon>
        <taxon>Helicovermis</taxon>
    </lineage>
</organism>
<dbReference type="NCBIfam" id="TIGR00544">
    <property type="entry name" value="lgt"/>
    <property type="match status" value="1"/>
</dbReference>
<dbReference type="PANTHER" id="PTHR30589:SF0">
    <property type="entry name" value="PHOSPHATIDYLGLYCEROL--PROLIPOPROTEIN DIACYLGLYCERYL TRANSFERASE"/>
    <property type="match status" value="1"/>
</dbReference>
<feature type="transmembrane region" description="Helical" evidence="7">
    <location>
        <begin position="188"/>
        <end position="206"/>
    </location>
</feature>
<comment type="pathway">
    <text evidence="7">Protein modification; lipoprotein biosynthesis (diacylglyceryl transfer).</text>
</comment>
<dbReference type="PROSITE" id="PS01311">
    <property type="entry name" value="LGT"/>
    <property type="match status" value="1"/>
</dbReference>
<keyword evidence="5 7" id="KW-1133">Transmembrane helix</keyword>
<feature type="binding site" evidence="7">
    <location>
        <position position="130"/>
    </location>
    <ligand>
        <name>a 1,2-diacyl-sn-glycero-3-phospho-(1'-sn-glycerol)</name>
        <dbReference type="ChEBI" id="CHEBI:64716"/>
    </ligand>
</feature>
<keyword evidence="2 7" id="KW-1003">Cell membrane</keyword>
<evidence type="ECO:0000313" key="9">
    <source>
        <dbReference type="Proteomes" id="UP001321786"/>
    </source>
</evidence>
<evidence type="ECO:0000256" key="7">
    <source>
        <dbReference type="HAMAP-Rule" id="MF_01147"/>
    </source>
</evidence>
<dbReference type="InterPro" id="IPR001640">
    <property type="entry name" value="Lgt"/>
</dbReference>
<gene>
    <name evidence="7 8" type="primary">lgt</name>
    <name evidence="8" type="ORF">HLPR_18390</name>
</gene>
<comment type="subcellular location">
    <subcellularLocation>
        <location evidence="7">Cell membrane</location>
        <topology evidence="7">Multi-pass membrane protein</topology>
    </subcellularLocation>
</comment>
<evidence type="ECO:0000256" key="2">
    <source>
        <dbReference type="ARBA" id="ARBA00022475"/>
    </source>
</evidence>
<evidence type="ECO:0000256" key="6">
    <source>
        <dbReference type="ARBA" id="ARBA00023136"/>
    </source>
</evidence>
<comment type="function">
    <text evidence="7">Catalyzes the transfer of the diacylglyceryl group from phosphatidylglycerol to the sulfhydryl group of the N-terminal cysteine of a prolipoprotein, the first step in the formation of mature lipoproteins.</text>
</comment>
<evidence type="ECO:0000256" key="5">
    <source>
        <dbReference type="ARBA" id="ARBA00022989"/>
    </source>
</evidence>